<dbReference type="EMBL" id="JACRTB010000038">
    <property type="protein sequence ID" value="MBC8577590.1"/>
    <property type="molecule type" value="Genomic_DNA"/>
</dbReference>
<evidence type="ECO:0000259" key="1">
    <source>
        <dbReference type="Pfam" id="PF13274"/>
    </source>
</evidence>
<proteinExistence type="predicted"/>
<gene>
    <name evidence="2" type="ORF">H8717_14410</name>
</gene>
<evidence type="ECO:0000313" key="2">
    <source>
        <dbReference type="EMBL" id="MBC8577590.1"/>
    </source>
</evidence>
<reference evidence="2 3" key="1">
    <citation type="submission" date="2020-08" db="EMBL/GenBank/DDBJ databases">
        <title>Genome public.</title>
        <authorList>
            <person name="Liu C."/>
            <person name="Sun Q."/>
        </authorList>
    </citation>
    <scope>NUCLEOTIDE SEQUENCE [LARGE SCALE GENOMIC DNA]</scope>
    <source>
        <strain evidence="2 3">BX1</strain>
    </source>
</reference>
<accession>A0ABR7NMJ9</accession>
<evidence type="ECO:0000313" key="3">
    <source>
        <dbReference type="Proteomes" id="UP000658131"/>
    </source>
</evidence>
<dbReference type="RefSeq" id="WP_262400979.1">
    <property type="nucleotide sequence ID" value="NZ_JACRTB010000038.1"/>
</dbReference>
<dbReference type="InterPro" id="IPR025272">
    <property type="entry name" value="SocA_Panacea"/>
</dbReference>
<keyword evidence="3" id="KW-1185">Reference proteome</keyword>
<organism evidence="2 3">
    <name type="scientific">Yanshouia hominis</name>
    <dbReference type="NCBI Taxonomy" id="2763673"/>
    <lineage>
        <taxon>Bacteria</taxon>
        <taxon>Bacillati</taxon>
        <taxon>Bacillota</taxon>
        <taxon>Clostridia</taxon>
        <taxon>Eubacteriales</taxon>
        <taxon>Oscillospiraceae</taxon>
        <taxon>Yanshouia</taxon>
    </lineage>
</organism>
<comment type="caution">
    <text evidence="2">The sequence shown here is derived from an EMBL/GenBank/DDBJ whole genome shotgun (WGS) entry which is preliminary data.</text>
</comment>
<sequence>MTISPLLLCNNFLNKSLRDGYEITPMKLQKLLYFLCREYLQKYEKPLITEPFSVWQYGPVLESVYMEFKSFGAKAITKYAKDAQGKSLMVDEDSFPELAQSINDVWTKYKGYTGIELSKITHKPGSGWYSAYQRHDPIISKEDMMNDRVC</sequence>
<dbReference type="Proteomes" id="UP000658131">
    <property type="component" value="Unassembled WGS sequence"/>
</dbReference>
<protein>
    <submittedName>
        <fullName evidence="2">DUF4065 domain-containing protein</fullName>
    </submittedName>
</protein>
<name>A0ABR7NMJ9_9FIRM</name>
<dbReference type="Pfam" id="PF13274">
    <property type="entry name" value="SocA_Panacea"/>
    <property type="match status" value="1"/>
</dbReference>
<feature type="domain" description="Antitoxin SocA-like Panacea" evidence="1">
    <location>
        <begin position="28"/>
        <end position="128"/>
    </location>
</feature>